<evidence type="ECO:0000256" key="3">
    <source>
        <dbReference type="ARBA" id="ARBA00022763"/>
    </source>
</evidence>
<dbReference type="EMBL" id="CAMXCS010000001">
    <property type="protein sequence ID" value="CAI3923375.1"/>
    <property type="molecule type" value="Genomic_DNA"/>
</dbReference>
<comment type="similarity">
    <text evidence="8">Belongs to the uracil-DNA glycosylase (UDG) superfamily. Type 5 (UDGb) family.</text>
</comment>
<proteinExistence type="inferred from homology"/>
<evidence type="ECO:0000313" key="12">
    <source>
        <dbReference type="EMBL" id="CAI3945700.1"/>
    </source>
</evidence>
<dbReference type="InterPro" id="IPR005122">
    <property type="entry name" value="Uracil-DNA_glycosylase-like"/>
</dbReference>
<evidence type="ECO:0000256" key="9">
    <source>
        <dbReference type="ARBA" id="ARBA00023887"/>
    </source>
</evidence>
<keyword evidence="14" id="KW-1185">Reference proteome</keyword>
<evidence type="ECO:0000256" key="6">
    <source>
        <dbReference type="ARBA" id="ARBA00023014"/>
    </source>
</evidence>
<dbReference type="SMART" id="SM00987">
    <property type="entry name" value="UreE_C"/>
    <property type="match status" value="1"/>
</dbReference>
<evidence type="ECO:0000256" key="8">
    <source>
        <dbReference type="ARBA" id="ARBA00023779"/>
    </source>
</evidence>
<evidence type="ECO:0000313" key="13">
    <source>
        <dbReference type="Proteomes" id="UP001154255"/>
    </source>
</evidence>
<dbReference type="SMART" id="SM00986">
    <property type="entry name" value="UDG"/>
    <property type="match status" value="1"/>
</dbReference>
<dbReference type="InterPro" id="IPR051536">
    <property type="entry name" value="UDG_Type-4/5"/>
</dbReference>
<evidence type="ECO:0000313" key="11">
    <source>
        <dbReference type="EMBL" id="CAI3923375.1"/>
    </source>
</evidence>
<evidence type="ECO:0000256" key="2">
    <source>
        <dbReference type="ARBA" id="ARBA00022723"/>
    </source>
</evidence>
<keyword evidence="2" id="KW-0479">Metal-binding</keyword>
<sequence length="215" mass="24200">MINLPIQPEHNCSLCPRLMEYRESNKQLYTTGWNAPVPPWGDQNGEFLVVGLAPGVKGANLTGRPFTGDYAGMLLYNTLVKYGFAKGTYNADPNDGLTLSNCRIVNAVRCVPPENKPTSQEEKNCRSFLLQEIQYMPNLKFILTLGVVAHKNILACFGRPLTSIKFRHGQFFQINENITIINSYHVSRYNTSTGVLTTEMFENVILHIKEKVNLT</sequence>
<evidence type="ECO:0000256" key="5">
    <source>
        <dbReference type="ARBA" id="ARBA00023004"/>
    </source>
</evidence>
<dbReference type="PANTHER" id="PTHR33693">
    <property type="entry name" value="TYPE-5 URACIL-DNA GLYCOSYLASE"/>
    <property type="match status" value="1"/>
</dbReference>
<dbReference type="InterPro" id="IPR036895">
    <property type="entry name" value="Uracil-DNA_glycosylase-like_sf"/>
</dbReference>
<gene>
    <name evidence="11" type="ORF">R53529_LOCUS78</name>
    <name evidence="12" type="ORF">R53530_LOCUS1508</name>
</gene>
<dbReference type="Gene3D" id="3.40.470.10">
    <property type="entry name" value="Uracil-DNA glycosylase-like domain"/>
    <property type="match status" value="1"/>
</dbReference>
<evidence type="ECO:0000259" key="10">
    <source>
        <dbReference type="SMART" id="SM00986"/>
    </source>
</evidence>
<protein>
    <recommendedName>
        <fullName evidence="9">Type-5 uracil-DNA glycosylase</fullName>
    </recommendedName>
</protein>
<reference evidence="12" key="1">
    <citation type="submission" date="2022-10" db="EMBL/GenBank/DDBJ databases">
        <authorList>
            <person name="Botero Cardona J."/>
        </authorList>
    </citation>
    <scope>NUCLEOTIDE SEQUENCE</scope>
    <source>
        <strain evidence="12">LMG 31819</strain>
        <strain evidence="11">R-53529</strain>
    </source>
</reference>
<dbReference type="SUPFAM" id="SSF52141">
    <property type="entry name" value="Uracil-DNA glycosylase-like"/>
    <property type="match status" value="1"/>
</dbReference>
<evidence type="ECO:0000256" key="7">
    <source>
        <dbReference type="ARBA" id="ARBA00023204"/>
    </source>
</evidence>
<dbReference type="PANTHER" id="PTHR33693:SF3">
    <property type="entry name" value="TYPE-5 URACIL-DNA GLYCOSYLASE"/>
    <property type="match status" value="1"/>
</dbReference>
<keyword evidence="7" id="KW-0234">DNA repair</keyword>
<keyword evidence="1" id="KW-0004">4Fe-4S</keyword>
<name>A0A9W4TP80_9PROT</name>
<dbReference type="GO" id="GO:0004844">
    <property type="term" value="F:uracil DNA N-glycosylase activity"/>
    <property type="evidence" value="ECO:0007669"/>
    <property type="project" value="InterPro"/>
</dbReference>
<feature type="domain" description="Uracil-DNA glycosylase-like" evidence="10">
    <location>
        <begin position="38"/>
        <end position="205"/>
    </location>
</feature>
<keyword evidence="3" id="KW-0227">DNA damage</keyword>
<dbReference type="Proteomes" id="UP001154259">
    <property type="component" value="Unassembled WGS sequence"/>
</dbReference>
<dbReference type="EMBL" id="CAMXCM010000003">
    <property type="protein sequence ID" value="CAI3945700.1"/>
    <property type="molecule type" value="Genomic_DNA"/>
</dbReference>
<organism evidence="12 13">
    <name type="scientific">Commensalibacter communis</name>
    <dbReference type="NCBI Taxonomy" id="2972786"/>
    <lineage>
        <taxon>Bacteria</taxon>
        <taxon>Pseudomonadati</taxon>
        <taxon>Pseudomonadota</taxon>
        <taxon>Alphaproteobacteria</taxon>
        <taxon>Acetobacterales</taxon>
        <taxon>Acetobacteraceae</taxon>
    </lineage>
</organism>
<evidence type="ECO:0000313" key="14">
    <source>
        <dbReference type="Proteomes" id="UP001154259"/>
    </source>
</evidence>
<keyword evidence="4" id="KW-0378">Hydrolase</keyword>
<accession>A0A9W4TP80</accession>
<dbReference type="InterPro" id="IPR044147">
    <property type="entry name" value="UdgB-like"/>
</dbReference>
<dbReference type="GO" id="GO:0033958">
    <property type="term" value="F:DNA-deoxyinosine glycosylase activity"/>
    <property type="evidence" value="ECO:0007669"/>
    <property type="project" value="InterPro"/>
</dbReference>
<comment type="caution">
    <text evidence="12">The sequence shown here is derived from an EMBL/GenBank/DDBJ whole genome shotgun (WGS) entry which is preliminary data.</text>
</comment>
<dbReference type="RefSeq" id="WP_271788544.1">
    <property type="nucleotide sequence ID" value="NZ_CAMXCJ010000002.1"/>
</dbReference>
<evidence type="ECO:0000256" key="1">
    <source>
        <dbReference type="ARBA" id="ARBA00022485"/>
    </source>
</evidence>
<evidence type="ECO:0000256" key="4">
    <source>
        <dbReference type="ARBA" id="ARBA00022801"/>
    </source>
</evidence>
<keyword evidence="5" id="KW-0408">Iron</keyword>
<dbReference type="GO" id="GO:0006284">
    <property type="term" value="P:base-excision repair"/>
    <property type="evidence" value="ECO:0007669"/>
    <property type="project" value="InterPro"/>
</dbReference>
<keyword evidence="6" id="KW-0411">Iron-sulfur</keyword>
<dbReference type="AlphaFoldDB" id="A0A9W4TP80"/>
<dbReference type="Proteomes" id="UP001154255">
    <property type="component" value="Unassembled WGS sequence"/>
</dbReference>
<dbReference type="GO" id="GO:0051539">
    <property type="term" value="F:4 iron, 4 sulfur cluster binding"/>
    <property type="evidence" value="ECO:0007669"/>
    <property type="project" value="UniProtKB-KW"/>
</dbReference>
<dbReference type="Pfam" id="PF03167">
    <property type="entry name" value="UDG"/>
    <property type="match status" value="1"/>
</dbReference>
<dbReference type="CDD" id="cd10031">
    <property type="entry name" value="UDG-F5_TTUDGB_like"/>
    <property type="match status" value="1"/>
</dbReference>
<dbReference type="GO" id="GO:0046872">
    <property type="term" value="F:metal ion binding"/>
    <property type="evidence" value="ECO:0007669"/>
    <property type="project" value="UniProtKB-KW"/>
</dbReference>